<gene>
    <name evidence="2" type="ORF">Purlil1_3114</name>
</gene>
<keyword evidence="3" id="KW-1185">Reference proteome</keyword>
<sequence length="348" mass="39099">MSWNDGMNPLAAAAPVRRSRPSRSVFHLLLRHHLVPPQTTANHHQSAHTSCYLVEHRPPGGRRGIPWPARHSRAQVKSAEHIRKGRQASSLGAIANDLRTRHKAHFASYPDIRHPFAMSVLRPLRGGCQCGRNRYIIAVPQDGIGEAQVLFNTEPVHQIPLATPLAAYIRVPLSWYHSTTFAFFPDETHSMIRRAYTHPSQQHSKRHFCGFCGTPLSYWSENPRSEADYIQLTLGSLLREDLADLEDMGLIPDDTDDEAESNELQRRETPTKSTALRESLGVPWFDGMVDGTRLGNLRRSQGVHRSEDGSVRVEWEIVEFSDAPGGEDVDMSTGSRSPSKRKLSDREA</sequence>
<evidence type="ECO:0008006" key="4">
    <source>
        <dbReference type="Google" id="ProtNLM"/>
    </source>
</evidence>
<reference evidence="2 3" key="1">
    <citation type="journal article" date="2024" name="Microbiol. Resour. Announc.">
        <title>Genome annotations for the ascomycete fungi Trichoderma harzianum, Trichoderma aggressivum, and Purpureocillium lilacinum.</title>
        <authorList>
            <person name="Beijen E.P.W."/>
            <person name="Ohm R.A."/>
        </authorList>
    </citation>
    <scope>NUCLEOTIDE SEQUENCE [LARGE SCALE GENOMIC DNA]</scope>
    <source>
        <strain evidence="2 3">CBS 150709</strain>
    </source>
</reference>
<feature type="region of interest" description="Disordered" evidence="1">
    <location>
        <begin position="322"/>
        <end position="348"/>
    </location>
</feature>
<feature type="compositionally biased region" description="Acidic residues" evidence="1">
    <location>
        <begin position="248"/>
        <end position="261"/>
    </location>
</feature>
<organism evidence="2 3">
    <name type="scientific">Purpureocillium lilacinum</name>
    <name type="common">Paecilomyces lilacinus</name>
    <dbReference type="NCBI Taxonomy" id="33203"/>
    <lineage>
        <taxon>Eukaryota</taxon>
        <taxon>Fungi</taxon>
        <taxon>Dikarya</taxon>
        <taxon>Ascomycota</taxon>
        <taxon>Pezizomycotina</taxon>
        <taxon>Sordariomycetes</taxon>
        <taxon>Hypocreomycetidae</taxon>
        <taxon>Hypocreales</taxon>
        <taxon>Ophiocordycipitaceae</taxon>
        <taxon>Purpureocillium</taxon>
    </lineage>
</organism>
<protein>
    <recommendedName>
        <fullName evidence="4">CENP-V/GFA domain-containing protein</fullName>
    </recommendedName>
</protein>
<feature type="region of interest" description="Disordered" evidence="1">
    <location>
        <begin position="248"/>
        <end position="277"/>
    </location>
</feature>
<evidence type="ECO:0000313" key="3">
    <source>
        <dbReference type="Proteomes" id="UP001287286"/>
    </source>
</evidence>
<evidence type="ECO:0000313" key="2">
    <source>
        <dbReference type="EMBL" id="KAK4092493.1"/>
    </source>
</evidence>
<dbReference type="EMBL" id="JAWRVI010000008">
    <property type="protein sequence ID" value="KAK4092493.1"/>
    <property type="molecule type" value="Genomic_DNA"/>
</dbReference>
<evidence type="ECO:0000256" key="1">
    <source>
        <dbReference type="SAM" id="MobiDB-lite"/>
    </source>
</evidence>
<dbReference type="InterPro" id="IPR011057">
    <property type="entry name" value="Mss4-like_sf"/>
</dbReference>
<accession>A0ABR0C9Q6</accession>
<name>A0ABR0C9Q6_PURLI</name>
<dbReference type="Proteomes" id="UP001287286">
    <property type="component" value="Unassembled WGS sequence"/>
</dbReference>
<comment type="caution">
    <text evidence="2">The sequence shown here is derived from an EMBL/GenBank/DDBJ whole genome shotgun (WGS) entry which is preliminary data.</text>
</comment>
<dbReference type="SUPFAM" id="SSF51316">
    <property type="entry name" value="Mss4-like"/>
    <property type="match status" value="1"/>
</dbReference>
<proteinExistence type="predicted"/>